<evidence type="ECO:0000313" key="1">
    <source>
        <dbReference type="EMBL" id="MDH6065344.1"/>
    </source>
</evidence>
<comment type="caution">
    <text evidence="1">The sequence shown here is derived from an EMBL/GenBank/DDBJ whole genome shotgun (WGS) entry which is preliminary data.</text>
</comment>
<dbReference type="AlphaFoldDB" id="A0AA43H0S3"/>
<reference evidence="1 2" key="1">
    <citation type="journal article" date="2023" name="J. Phycol.">
        <title>Chrysosporum ovalisporum is synonymous with the true-branching cyanobacterium Umezakia natans (Nostocales/Aphanizomenonaceae).</title>
        <authorList>
            <person name="McGregor G.B."/>
            <person name="Sendall B.C."/>
            <person name="Niiyama Y."/>
            <person name="Tuji A."/>
            <person name="Willis A."/>
        </authorList>
    </citation>
    <scope>NUCLEOTIDE SEQUENCE [LARGE SCALE GENOMIC DNA]</scope>
    <source>
        <strain evidence="1 2">FSS-62</strain>
    </source>
</reference>
<accession>A0AA43H0S3</accession>
<dbReference type="RefSeq" id="WP_280652450.1">
    <property type="nucleotide sequence ID" value="NZ_JANQDL010000105.1"/>
</dbReference>
<organism evidence="1 2">
    <name type="scientific">Umezakia ovalisporum FSS-62</name>
    <dbReference type="NCBI Taxonomy" id="2971776"/>
    <lineage>
        <taxon>Bacteria</taxon>
        <taxon>Bacillati</taxon>
        <taxon>Cyanobacteriota</taxon>
        <taxon>Cyanophyceae</taxon>
        <taxon>Nostocales</taxon>
        <taxon>Nodulariaceae</taxon>
        <taxon>Umezakia</taxon>
    </lineage>
</organism>
<sequence length="69" mass="8132">MHSQEYNCVDKVNELLRKLRIRETQLKLAKIHNMSYTSQILENQISELQHQLSEAKDPEIHALMSLLDD</sequence>
<dbReference type="Proteomes" id="UP001159370">
    <property type="component" value="Unassembled WGS sequence"/>
</dbReference>
<dbReference type="GeneID" id="83683550"/>
<name>A0AA43H0S3_9CYAN</name>
<proteinExistence type="predicted"/>
<gene>
    <name evidence="1" type="ORF">NWP23_16595</name>
</gene>
<evidence type="ECO:0000313" key="2">
    <source>
        <dbReference type="Proteomes" id="UP001159370"/>
    </source>
</evidence>
<protein>
    <submittedName>
        <fullName evidence="1">Uncharacterized protein</fullName>
    </submittedName>
</protein>
<dbReference type="EMBL" id="JANQDL010000105">
    <property type="protein sequence ID" value="MDH6065344.1"/>
    <property type="molecule type" value="Genomic_DNA"/>
</dbReference>